<keyword evidence="2" id="KW-1185">Reference proteome</keyword>
<dbReference type="InterPro" id="IPR026207">
    <property type="entry name" value="IL-27_alpha"/>
</dbReference>
<evidence type="ECO:0000313" key="2">
    <source>
        <dbReference type="Proteomes" id="UP000186698"/>
    </source>
</evidence>
<proteinExistence type="predicted"/>
<feature type="signal peptide" evidence="1">
    <location>
        <begin position="1"/>
        <end position="24"/>
    </location>
</feature>
<protein>
    <submittedName>
        <fullName evidence="3">Uncharacterized protein LOC121398812</fullName>
    </submittedName>
</protein>
<name>A0A8J1LXF7_XENLA</name>
<dbReference type="SUPFAM" id="SSF47266">
    <property type="entry name" value="4-helical cytokines"/>
    <property type="match status" value="1"/>
</dbReference>
<dbReference type="KEGG" id="xla:121398812"/>
<feature type="chain" id="PRO_5035271010" evidence="1">
    <location>
        <begin position="25"/>
        <end position="213"/>
    </location>
</feature>
<organism evidence="2 3">
    <name type="scientific">Xenopus laevis</name>
    <name type="common">African clawed frog</name>
    <dbReference type="NCBI Taxonomy" id="8355"/>
    <lineage>
        <taxon>Eukaryota</taxon>
        <taxon>Metazoa</taxon>
        <taxon>Chordata</taxon>
        <taxon>Craniata</taxon>
        <taxon>Vertebrata</taxon>
        <taxon>Euteleostomi</taxon>
        <taxon>Amphibia</taxon>
        <taxon>Batrachia</taxon>
        <taxon>Anura</taxon>
        <taxon>Pipoidea</taxon>
        <taxon>Pipidae</taxon>
        <taxon>Xenopodinae</taxon>
        <taxon>Xenopus</taxon>
        <taxon>Xenopus</taxon>
    </lineage>
</organism>
<sequence length="213" mass="24754">MNKLLQGVLMVLLTLCVVIRELHGAPMEVKYERVSNWDEFSNSLKLSKKLLNESRNLKIIYVESWLKGAHVNFSRSLGNLPLASIKINDWLRLKAGERLRLLHEGLQVFPVYLKKLEEWKEKEDSHLSGDGSIPFARRISIVQLDLRDLLHHIKIQMSVFKVSPSESLTVMEPSSDGSDWHSRIVMFQALRSMEQFLFRAVREYTALRHTTRD</sequence>
<evidence type="ECO:0000256" key="1">
    <source>
        <dbReference type="SAM" id="SignalP"/>
    </source>
</evidence>
<dbReference type="RefSeq" id="XP_041434064.1">
    <property type="nucleotide sequence ID" value="XM_041578130.1"/>
</dbReference>
<accession>A0A8J1LXF7</accession>
<dbReference type="PANTHER" id="PTHR20879">
    <property type="entry name" value="INTERLEUKIN-27 SUBUNIT ALPHA"/>
    <property type="match status" value="1"/>
</dbReference>
<keyword evidence="1" id="KW-0732">Signal</keyword>
<reference evidence="3" key="1">
    <citation type="submission" date="2025-08" db="UniProtKB">
        <authorList>
            <consortium name="RefSeq"/>
        </authorList>
    </citation>
    <scope>IDENTIFICATION</scope>
    <source>
        <strain evidence="3">J_2021</strain>
        <tissue evidence="3">Erythrocytes</tissue>
    </source>
</reference>
<dbReference type="OrthoDB" id="9904543at2759"/>
<dbReference type="Proteomes" id="UP000186698">
    <property type="component" value="Chromosome 9_10S"/>
</dbReference>
<gene>
    <name evidence="3" type="primary">LOC121398812</name>
</gene>
<dbReference type="PANTHER" id="PTHR20879:SF1">
    <property type="entry name" value="INTERLEUKIN-27 SUBUNIT ALPHA"/>
    <property type="match status" value="1"/>
</dbReference>
<evidence type="ECO:0000313" key="3">
    <source>
        <dbReference type="RefSeq" id="XP_041434064.1"/>
    </source>
</evidence>
<dbReference type="GO" id="GO:0042129">
    <property type="term" value="P:regulation of T cell proliferation"/>
    <property type="evidence" value="ECO:0007669"/>
    <property type="project" value="InterPro"/>
</dbReference>
<dbReference type="Gene3D" id="1.20.1250.10">
    <property type="match status" value="1"/>
</dbReference>
<dbReference type="InterPro" id="IPR009079">
    <property type="entry name" value="4_helix_cytokine-like_core"/>
</dbReference>
<dbReference type="GO" id="GO:0045523">
    <property type="term" value="F:interleukin-27 receptor binding"/>
    <property type="evidence" value="ECO:0007669"/>
    <property type="project" value="InterPro"/>
</dbReference>
<dbReference type="GeneID" id="121398812"/>
<dbReference type="AlphaFoldDB" id="A0A8J1LXF7"/>